<dbReference type="EC" id="2.7.11.1" evidence="2"/>
<dbReference type="Pfam" id="PF00069">
    <property type="entry name" value="Pkinase"/>
    <property type="match status" value="1"/>
</dbReference>
<evidence type="ECO:0000256" key="9">
    <source>
        <dbReference type="ARBA" id="ARBA00048679"/>
    </source>
</evidence>
<keyword evidence="6" id="KW-0418">Kinase</keyword>
<name>A0ABR3NL81_9TELE</name>
<keyword evidence="4" id="KW-0808">Transferase</keyword>
<sequence>MSDSSDDVLQDTDSAISSCSDDVLSTTVSMSDRSKVVSTACSDCSADAPQATVCQTEDIVPPQSSQLQDGTIIEWWFHKPLPMEVALLILANQGPRVQEIIQLLDWRVESDHYVLVLERPVSCTREYCLPEYLLTGKYHGKPATVWSLGILLLALLCGDFPKVEDLEKINNNTWAKDGLSKECCDIICHCLQLDPKQRFHLKKLSLHDWFTA</sequence>
<evidence type="ECO:0000256" key="5">
    <source>
        <dbReference type="ARBA" id="ARBA00022741"/>
    </source>
</evidence>
<comment type="similarity">
    <text evidence="1">Belongs to the protein kinase superfamily. CAMK Ser/Thr protein kinase family. PIM subfamily.</text>
</comment>
<reference evidence="11 12" key="1">
    <citation type="submission" date="2023-09" db="EMBL/GenBank/DDBJ databases">
        <authorList>
            <person name="Wang M."/>
        </authorList>
    </citation>
    <scope>NUCLEOTIDE SEQUENCE [LARGE SCALE GENOMIC DNA]</scope>
    <source>
        <strain evidence="11">GT-2023</strain>
        <tissue evidence="11">Liver</tissue>
    </source>
</reference>
<organism evidence="11 12">
    <name type="scientific">Cirrhinus molitorella</name>
    <name type="common">mud carp</name>
    <dbReference type="NCBI Taxonomy" id="172907"/>
    <lineage>
        <taxon>Eukaryota</taxon>
        <taxon>Metazoa</taxon>
        <taxon>Chordata</taxon>
        <taxon>Craniata</taxon>
        <taxon>Vertebrata</taxon>
        <taxon>Euteleostomi</taxon>
        <taxon>Actinopterygii</taxon>
        <taxon>Neopterygii</taxon>
        <taxon>Teleostei</taxon>
        <taxon>Ostariophysi</taxon>
        <taxon>Cypriniformes</taxon>
        <taxon>Cyprinidae</taxon>
        <taxon>Labeoninae</taxon>
        <taxon>Labeonini</taxon>
        <taxon>Cirrhinus</taxon>
    </lineage>
</organism>
<comment type="catalytic activity">
    <reaction evidence="8">
        <text>L-threonyl-[protein] + ATP = O-phospho-L-threonyl-[protein] + ADP + H(+)</text>
        <dbReference type="Rhea" id="RHEA:46608"/>
        <dbReference type="Rhea" id="RHEA-COMP:11060"/>
        <dbReference type="Rhea" id="RHEA-COMP:11605"/>
        <dbReference type="ChEBI" id="CHEBI:15378"/>
        <dbReference type="ChEBI" id="CHEBI:30013"/>
        <dbReference type="ChEBI" id="CHEBI:30616"/>
        <dbReference type="ChEBI" id="CHEBI:61977"/>
        <dbReference type="ChEBI" id="CHEBI:456216"/>
        <dbReference type="EC" id="2.7.11.1"/>
    </reaction>
</comment>
<evidence type="ECO:0000259" key="10">
    <source>
        <dbReference type="PROSITE" id="PS50011"/>
    </source>
</evidence>
<evidence type="ECO:0000256" key="4">
    <source>
        <dbReference type="ARBA" id="ARBA00022679"/>
    </source>
</evidence>
<evidence type="ECO:0000256" key="1">
    <source>
        <dbReference type="ARBA" id="ARBA00005505"/>
    </source>
</evidence>
<dbReference type="SMART" id="SM00220">
    <property type="entry name" value="S_TKc"/>
    <property type="match status" value="1"/>
</dbReference>
<dbReference type="SUPFAM" id="SSF56112">
    <property type="entry name" value="Protein kinase-like (PK-like)"/>
    <property type="match status" value="1"/>
</dbReference>
<keyword evidence="12" id="KW-1185">Reference proteome</keyword>
<dbReference type="Gene3D" id="1.10.510.10">
    <property type="entry name" value="Transferase(Phosphotransferase) domain 1"/>
    <property type="match status" value="1"/>
</dbReference>
<evidence type="ECO:0000256" key="3">
    <source>
        <dbReference type="ARBA" id="ARBA00022527"/>
    </source>
</evidence>
<dbReference type="EMBL" id="JAYMGO010000003">
    <property type="protein sequence ID" value="KAL1277769.1"/>
    <property type="molecule type" value="Genomic_DNA"/>
</dbReference>
<protein>
    <recommendedName>
        <fullName evidence="2">non-specific serine/threonine protein kinase</fullName>
        <ecNumber evidence="2">2.7.11.1</ecNumber>
    </recommendedName>
</protein>
<evidence type="ECO:0000256" key="6">
    <source>
        <dbReference type="ARBA" id="ARBA00022777"/>
    </source>
</evidence>
<dbReference type="InterPro" id="IPR051138">
    <property type="entry name" value="PIM_Ser/Thr_kinase"/>
</dbReference>
<feature type="domain" description="Protein kinase" evidence="10">
    <location>
        <begin position="1"/>
        <end position="210"/>
    </location>
</feature>
<comment type="caution">
    <text evidence="11">The sequence shown here is derived from an EMBL/GenBank/DDBJ whole genome shotgun (WGS) entry which is preliminary data.</text>
</comment>
<keyword evidence="7" id="KW-0067">ATP-binding</keyword>
<keyword evidence="5" id="KW-0547">Nucleotide-binding</keyword>
<proteinExistence type="inferred from homology"/>
<evidence type="ECO:0000256" key="2">
    <source>
        <dbReference type="ARBA" id="ARBA00012513"/>
    </source>
</evidence>
<evidence type="ECO:0000256" key="7">
    <source>
        <dbReference type="ARBA" id="ARBA00022840"/>
    </source>
</evidence>
<comment type="catalytic activity">
    <reaction evidence="9">
        <text>L-seryl-[protein] + ATP = O-phospho-L-seryl-[protein] + ADP + H(+)</text>
        <dbReference type="Rhea" id="RHEA:17989"/>
        <dbReference type="Rhea" id="RHEA-COMP:9863"/>
        <dbReference type="Rhea" id="RHEA-COMP:11604"/>
        <dbReference type="ChEBI" id="CHEBI:15378"/>
        <dbReference type="ChEBI" id="CHEBI:29999"/>
        <dbReference type="ChEBI" id="CHEBI:30616"/>
        <dbReference type="ChEBI" id="CHEBI:83421"/>
        <dbReference type="ChEBI" id="CHEBI:456216"/>
        <dbReference type="EC" id="2.7.11.1"/>
    </reaction>
</comment>
<keyword evidence="3" id="KW-0723">Serine/threonine-protein kinase</keyword>
<dbReference type="PANTHER" id="PTHR22984:SF11">
    <property type="entry name" value="AURORA KINASE-RELATED"/>
    <property type="match status" value="1"/>
</dbReference>
<evidence type="ECO:0000256" key="8">
    <source>
        <dbReference type="ARBA" id="ARBA00047899"/>
    </source>
</evidence>
<dbReference type="Gene3D" id="3.30.200.20">
    <property type="entry name" value="Phosphorylase Kinase, domain 1"/>
    <property type="match status" value="1"/>
</dbReference>
<evidence type="ECO:0000313" key="12">
    <source>
        <dbReference type="Proteomes" id="UP001558613"/>
    </source>
</evidence>
<dbReference type="PROSITE" id="PS50011">
    <property type="entry name" value="PROTEIN_KINASE_DOM"/>
    <property type="match status" value="1"/>
</dbReference>
<dbReference type="InterPro" id="IPR011009">
    <property type="entry name" value="Kinase-like_dom_sf"/>
</dbReference>
<dbReference type="PANTHER" id="PTHR22984">
    <property type="entry name" value="SERINE/THREONINE-PROTEIN KINASE PIM"/>
    <property type="match status" value="1"/>
</dbReference>
<gene>
    <name evidence="11" type="ORF">QQF64_024442</name>
</gene>
<accession>A0ABR3NL81</accession>
<dbReference type="Proteomes" id="UP001558613">
    <property type="component" value="Unassembled WGS sequence"/>
</dbReference>
<evidence type="ECO:0000313" key="11">
    <source>
        <dbReference type="EMBL" id="KAL1277769.1"/>
    </source>
</evidence>
<dbReference type="InterPro" id="IPR000719">
    <property type="entry name" value="Prot_kinase_dom"/>
</dbReference>